<dbReference type="Proteomes" id="UP001275315">
    <property type="component" value="Unassembled WGS sequence"/>
</dbReference>
<dbReference type="CDD" id="cd08010">
    <property type="entry name" value="MltG_like"/>
    <property type="match status" value="1"/>
</dbReference>
<organism evidence="8 9">
    <name type="scientific">Paracerasibacillus soli</name>
    <dbReference type="NCBI Taxonomy" id="480284"/>
    <lineage>
        <taxon>Bacteria</taxon>
        <taxon>Bacillati</taxon>
        <taxon>Bacillota</taxon>
        <taxon>Bacilli</taxon>
        <taxon>Bacillales</taxon>
        <taxon>Bacillaceae</taxon>
        <taxon>Paracerasibacillus</taxon>
    </lineage>
</organism>
<evidence type="ECO:0000256" key="1">
    <source>
        <dbReference type="ARBA" id="ARBA00022475"/>
    </source>
</evidence>
<feature type="site" description="Important for catalytic activity" evidence="7">
    <location>
        <position position="259"/>
    </location>
</feature>
<proteinExistence type="inferred from homology"/>
<sequence length="372" mass="42487">MSKRKSKSTYRNNLKARSEEARTVRKIVLIIILSILLIFIIGGYSGYTYIKQALQPVDPDSNEEVKVEIPLGSSSSSIGSILEKKGIIKDGRIFRFYTKFKNQFGFQAGKYNFTKSMTLDEIIASLKTGKIVKDALFKVTIPEGKSIDEIAEIFADKTKIKKAEFLKVVNDKAFIDKLMEKYPAILTKDIKNKEIRTPLEGYLFAATYNFYDEKYTVKSIVEMMLEKTSEVVGPYLDQLKEKDISIHEAITLASLVEKEAKTEDQRRKIAGIFYNRLDEGMKLQTDPTVLYALGKHKDKVLLSDLKIKSPYNTYEIEGLPVGPIANFSESSLEAIIKPEQSDYLYFLHDAEGNIHYAKTHEEHLKLKQQYIK</sequence>
<dbReference type="Pfam" id="PF02618">
    <property type="entry name" value="YceG"/>
    <property type="match status" value="1"/>
</dbReference>
<keyword evidence="4 7" id="KW-0472">Membrane</keyword>
<evidence type="ECO:0000256" key="4">
    <source>
        <dbReference type="ARBA" id="ARBA00023136"/>
    </source>
</evidence>
<accession>A0ABU5CQ94</accession>
<dbReference type="HAMAP" id="MF_02065">
    <property type="entry name" value="MltG"/>
    <property type="match status" value="1"/>
</dbReference>
<keyword evidence="6 7" id="KW-0961">Cell wall biogenesis/degradation</keyword>
<dbReference type="Gene3D" id="3.30.1490.480">
    <property type="entry name" value="Endolytic murein transglycosylase"/>
    <property type="match status" value="1"/>
</dbReference>
<keyword evidence="1 7" id="KW-1003">Cell membrane</keyword>
<comment type="catalytic activity">
    <reaction evidence="7">
        <text>a peptidoglycan chain = a peptidoglycan chain with N-acetyl-1,6-anhydromuramyl-[peptide] at the reducing end + a peptidoglycan chain with N-acetylglucosamine at the non-reducing end.</text>
        <dbReference type="EC" id="4.2.2.29"/>
    </reaction>
</comment>
<evidence type="ECO:0000256" key="3">
    <source>
        <dbReference type="ARBA" id="ARBA00022989"/>
    </source>
</evidence>
<keyword evidence="9" id="KW-1185">Reference proteome</keyword>
<comment type="subcellular location">
    <subcellularLocation>
        <location evidence="7">Cell membrane</location>
        <topology evidence="7">Single-pass membrane protein</topology>
    </subcellularLocation>
</comment>
<keyword evidence="5 7" id="KW-0456">Lyase</keyword>
<evidence type="ECO:0000313" key="9">
    <source>
        <dbReference type="Proteomes" id="UP001275315"/>
    </source>
</evidence>
<evidence type="ECO:0000256" key="7">
    <source>
        <dbReference type="HAMAP-Rule" id="MF_02065"/>
    </source>
</evidence>
<keyword evidence="3 7" id="KW-1133">Transmembrane helix</keyword>
<keyword evidence="2 7" id="KW-0812">Transmembrane</keyword>
<dbReference type="EMBL" id="JAWDIQ010000001">
    <property type="protein sequence ID" value="MDY0408543.1"/>
    <property type="molecule type" value="Genomic_DNA"/>
</dbReference>
<dbReference type="InterPro" id="IPR003770">
    <property type="entry name" value="MLTG-like"/>
</dbReference>
<dbReference type="PANTHER" id="PTHR30518:SF2">
    <property type="entry name" value="ENDOLYTIC MUREIN TRANSGLYCOSYLASE"/>
    <property type="match status" value="1"/>
</dbReference>
<evidence type="ECO:0000256" key="5">
    <source>
        <dbReference type="ARBA" id="ARBA00023239"/>
    </source>
</evidence>
<protein>
    <recommendedName>
        <fullName evidence="7">Endolytic murein transglycosylase</fullName>
        <ecNumber evidence="7">4.2.2.29</ecNumber>
    </recommendedName>
    <alternativeName>
        <fullName evidence="7">Peptidoglycan lytic transglycosylase</fullName>
    </alternativeName>
    <alternativeName>
        <fullName evidence="7">Peptidoglycan polymerization terminase</fullName>
    </alternativeName>
</protein>
<evidence type="ECO:0000313" key="8">
    <source>
        <dbReference type="EMBL" id="MDY0408543.1"/>
    </source>
</evidence>
<name>A0ABU5CQ94_9BACI</name>
<dbReference type="EC" id="4.2.2.29" evidence="7"/>
<evidence type="ECO:0000256" key="2">
    <source>
        <dbReference type="ARBA" id="ARBA00022692"/>
    </source>
</evidence>
<dbReference type="RefSeq" id="WP_320379268.1">
    <property type="nucleotide sequence ID" value="NZ_JAWDIQ010000001.1"/>
</dbReference>
<comment type="similarity">
    <text evidence="7">Belongs to the transglycosylase MltG family.</text>
</comment>
<feature type="transmembrane region" description="Helical" evidence="7">
    <location>
        <begin position="27"/>
        <end position="47"/>
    </location>
</feature>
<evidence type="ECO:0000256" key="6">
    <source>
        <dbReference type="ARBA" id="ARBA00023316"/>
    </source>
</evidence>
<comment type="function">
    <text evidence="7">Functions as a peptidoglycan terminase that cleaves nascent peptidoglycan strands endolytically to terminate their elongation.</text>
</comment>
<reference evidence="8 9" key="1">
    <citation type="submission" date="2023-10" db="EMBL/GenBank/DDBJ databases">
        <title>Virgibacillus soli CC-YMP-6 genome.</title>
        <authorList>
            <person name="Miliotis G."/>
            <person name="Sengupta P."/>
            <person name="Hameed A."/>
            <person name="Chuvochina M."/>
            <person name="Mcdonagh F."/>
            <person name="Simpson A.C."/>
            <person name="Singh N.K."/>
            <person name="Rekha P.D."/>
            <person name="Raman K."/>
            <person name="Hugenholtz P."/>
            <person name="Venkateswaran K."/>
        </authorList>
    </citation>
    <scope>NUCLEOTIDE SEQUENCE [LARGE SCALE GENOMIC DNA]</scope>
    <source>
        <strain evidence="8 9">CC-YMP-6</strain>
    </source>
</reference>
<comment type="caution">
    <text evidence="8">The sequence shown here is derived from an EMBL/GenBank/DDBJ whole genome shotgun (WGS) entry which is preliminary data.</text>
</comment>
<gene>
    <name evidence="7 8" type="primary">mltG</name>
    <name evidence="8" type="ORF">RWD45_08180</name>
</gene>
<dbReference type="NCBIfam" id="TIGR00247">
    <property type="entry name" value="endolytic transglycosylase MltG"/>
    <property type="match status" value="1"/>
</dbReference>
<dbReference type="PANTHER" id="PTHR30518">
    <property type="entry name" value="ENDOLYTIC MUREIN TRANSGLYCOSYLASE"/>
    <property type="match status" value="1"/>
</dbReference>